<organism evidence="7 8">
    <name type="scientific">Candidatus Methylacidiphilum infernorum</name>
    <dbReference type="NCBI Taxonomy" id="511746"/>
    <lineage>
        <taxon>Bacteria</taxon>
        <taxon>Pseudomonadati</taxon>
        <taxon>Verrucomicrobiota</taxon>
        <taxon>Methylacidiphilae</taxon>
        <taxon>Methylacidiphilales</taxon>
        <taxon>Methylacidiphilaceae</taxon>
        <taxon>Methylacidiphilum (ex Ratnadevi et al. 2023)</taxon>
    </lineage>
</organism>
<dbReference type="Pfam" id="PF00573">
    <property type="entry name" value="Ribosomal_L4"/>
    <property type="match status" value="1"/>
</dbReference>
<accession>A0ABX7PU42</accession>
<dbReference type="PANTHER" id="PTHR10746:SF6">
    <property type="entry name" value="LARGE RIBOSOMAL SUBUNIT PROTEIN UL4M"/>
    <property type="match status" value="1"/>
</dbReference>
<evidence type="ECO:0000256" key="4">
    <source>
        <dbReference type="ARBA" id="ARBA00035244"/>
    </source>
</evidence>
<comment type="similarity">
    <text evidence="1 5">Belongs to the universal ribosomal protein uL4 family.</text>
</comment>
<keyword evidence="8" id="KW-1185">Reference proteome</keyword>
<dbReference type="HAMAP" id="MF_01328_B">
    <property type="entry name" value="Ribosomal_uL4_B"/>
    <property type="match status" value="1"/>
</dbReference>
<dbReference type="InterPro" id="IPR013005">
    <property type="entry name" value="Ribosomal_uL4-like"/>
</dbReference>
<comment type="function">
    <text evidence="5">Forms part of the polypeptide exit tunnel.</text>
</comment>
<keyword evidence="5" id="KW-0694">RNA-binding</keyword>
<evidence type="ECO:0000256" key="5">
    <source>
        <dbReference type="HAMAP-Rule" id="MF_01328"/>
    </source>
</evidence>
<dbReference type="SUPFAM" id="SSF52166">
    <property type="entry name" value="Ribosomal protein L4"/>
    <property type="match status" value="1"/>
</dbReference>
<gene>
    <name evidence="5 7" type="primary">rplD</name>
    <name evidence="7" type="ORF">EM20IM_08445</name>
</gene>
<feature type="region of interest" description="Disordered" evidence="6">
    <location>
        <begin position="44"/>
        <end position="63"/>
    </location>
</feature>
<comment type="subunit">
    <text evidence="5">Part of the 50S ribosomal subunit.</text>
</comment>
<name>A0ABX7PU42_9BACT</name>
<dbReference type="InterPro" id="IPR002136">
    <property type="entry name" value="Ribosomal_uL4"/>
</dbReference>
<evidence type="ECO:0000256" key="3">
    <source>
        <dbReference type="ARBA" id="ARBA00023274"/>
    </source>
</evidence>
<sequence length="214" mass="23725">MELLTIEKAQDYGLTLPETGQRDQVLHDALVGYLANLRSGTRATKTKGTVKASGKKPWRQKGTGRARAGYVSSPIWVGGGVVFGPQPRDFSKNIPKKIKGLALLKAFAAKVRSEEVYCLEKVEMTEIKTKKMLSLLEGWDGKESGLLILKNPSRNVLLSGRNIPHLGIVRAQDVNALDLLSFKKVFLERPAIEVLVERVKKFKREKSRNENGGT</sequence>
<evidence type="ECO:0000256" key="1">
    <source>
        <dbReference type="ARBA" id="ARBA00010528"/>
    </source>
</evidence>
<feature type="compositionally biased region" description="Basic residues" evidence="6">
    <location>
        <begin position="53"/>
        <end position="63"/>
    </location>
</feature>
<dbReference type="PANTHER" id="PTHR10746">
    <property type="entry name" value="50S RIBOSOMAL PROTEIN L4"/>
    <property type="match status" value="1"/>
</dbReference>
<dbReference type="RefSeq" id="WP_206846135.1">
    <property type="nucleotide sequence ID" value="NZ_CP065956.1"/>
</dbReference>
<dbReference type="GO" id="GO:0005840">
    <property type="term" value="C:ribosome"/>
    <property type="evidence" value="ECO:0007669"/>
    <property type="project" value="UniProtKB-KW"/>
</dbReference>
<dbReference type="Proteomes" id="UP000663088">
    <property type="component" value="Chromosome"/>
</dbReference>
<protein>
    <recommendedName>
        <fullName evidence="4 5">Large ribosomal subunit protein uL4</fullName>
    </recommendedName>
</protein>
<evidence type="ECO:0000313" key="8">
    <source>
        <dbReference type="Proteomes" id="UP000663088"/>
    </source>
</evidence>
<evidence type="ECO:0000256" key="6">
    <source>
        <dbReference type="SAM" id="MobiDB-lite"/>
    </source>
</evidence>
<dbReference type="NCBIfam" id="TIGR03953">
    <property type="entry name" value="rplD_bact"/>
    <property type="match status" value="1"/>
</dbReference>
<reference evidence="7 8" key="1">
    <citation type="submission" date="2020-12" db="EMBL/GenBank/DDBJ databases">
        <authorList>
            <person name="Awala S.I."/>
            <person name="Gwak J.-H."/>
            <person name="Kim S.-J."/>
            <person name="Rhee S.-K."/>
        </authorList>
    </citation>
    <scope>NUCLEOTIDE SEQUENCE [LARGE SCALE GENOMIC DNA]</scope>
    <source>
        <strain evidence="7 8">IT5</strain>
    </source>
</reference>
<evidence type="ECO:0000313" key="7">
    <source>
        <dbReference type="EMBL" id="QSR86511.1"/>
    </source>
</evidence>
<keyword evidence="3 5" id="KW-0687">Ribonucleoprotein</keyword>
<dbReference type="Gene3D" id="3.40.1370.10">
    <property type="match status" value="1"/>
</dbReference>
<keyword evidence="5" id="KW-0699">rRNA-binding</keyword>
<keyword evidence="2 5" id="KW-0689">Ribosomal protein</keyword>
<dbReference type="InterPro" id="IPR023574">
    <property type="entry name" value="Ribosomal_uL4_dom_sf"/>
</dbReference>
<evidence type="ECO:0000256" key="2">
    <source>
        <dbReference type="ARBA" id="ARBA00022980"/>
    </source>
</evidence>
<comment type="function">
    <text evidence="5">One of the primary rRNA binding proteins, this protein initially binds near the 5'-end of the 23S rRNA. It is important during the early stages of 50S assembly. It makes multiple contacts with different domains of the 23S rRNA in the assembled 50S subunit and ribosome.</text>
</comment>
<dbReference type="EMBL" id="CP065956">
    <property type="protein sequence ID" value="QSR86511.1"/>
    <property type="molecule type" value="Genomic_DNA"/>
</dbReference>
<proteinExistence type="inferred from homology"/>